<proteinExistence type="predicted"/>
<keyword evidence="3" id="KW-1185">Reference proteome</keyword>
<protein>
    <submittedName>
        <fullName evidence="2">Uncharacterized protein</fullName>
    </submittedName>
</protein>
<evidence type="ECO:0000313" key="3">
    <source>
        <dbReference type="Proteomes" id="UP001500893"/>
    </source>
</evidence>
<dbReference type="EMBL" id="BAAAVM010000027">
    <property type="protein sequence ID" value="GAA3136547.1"/>
    <property type="molecule type" value="Genomic_DNA"/>
</dbReference>
<organism evidence="2 3">
    <name type="scientific">Streptomyces rameus</name>
    <dbReference type="NCBI Taxonomy" id="68261"/>
    <lineage>
        <taxon>Bacteria</taxon>
        <taxon>Bacillati</taxon>
        <taxon>Actinomycetota</taxon>
        <taxon>Actinomycetes</taxon>
        <taxon>Kitasatosporales</taxon>
        <taxon>Streptomycetaceae</taxon>
        <taxon>Streptomyces</taxon>
    </lineage>
</organism>
<accession>A0ABP6N9M3</accession>
<reference evidence="3" key="1">
    <citation type="journal article" date="2019" name="Int. J. Syst. Evol. Microbiol.">
        <title>The Global Catalogue of Microorganisms (GCM) 10K type strain sequencing project: providing services to taxonomists for standard genome sequencing and annotation.</title>
        <authorList>
            <consortium name="The Broad Institute Genomics Platform"/>
            <consortium name="The Broad Institute Genome Sequencing Center for Infectious Disease"/>
            <person name="Wu L."/>
            <person name="Ma J."/>
        </authorList>
    </citation>
    <scope>NUCLEOTIDE SEQUENCE [LARGE SCALE GENOMIC DNA]</scope>
    <source>
        <strain evidence="3">JCM 11574</strain>
    </source>
</reference>
<feature type="region of interest" description="Disordered" evidence="1">
    <location>
        <begin position="1"/>
        <end position="72"/>
    </location>
</feature>
<gene>
    <name evidence="2" type="ORF">GCM10010521_23390</name>
</gene>
<sequence length="72" mass="7471">MTAGTSPAKDAPDVLPPAAHPPEDDGGDMRARIRSVPSVGDDRAVGRSVPSVGDGRAVGRSRQEDAGFREDM</sequence>
<dbReference type="Proteomes" id="UP001500893">
    <property type="component" value="Unassembled WGS sequence"/>
</dbReference>
<feature type="compositionally biased region" description="Basic and acidic residues" evidence="1">
    <location>
        <begin position="61"/>
        <end position="72"/>
    </location>
</feature>
<evidence type="ECO:0000256" key="1">
    <source>
        <dbReference type="SAM" id="MobiDB-lite"/>
    </source>
</evidence>
<feature type="compositionally biased region" description="Basic and acidic residues" evidence="1">
    <location>
        <begin position="21"/>
        <end position="31"/>
    </location>
</feature>
<evidence type="ECO:0000313" key="2">
    <source>
        <dbReference type="EMBL" id="GAA3136547.1"/>
    </source>
</evidence>
<name>A0ABP6N9M3_9ACTN</name>
<comment type="caution">
    <text evidence="2">The sequence shown here is derived from an EMBL/GenBank/DDBJ whole genome shotgun (WGS) entry which is preliminary data.</text>
</comment>